<dbReference type="GO" id="GO:0004497">
    <property type="term" value="F:monooxygenase activity"/>
    <property type="evidence" value="ECO:0007669"/>
    <property type="project" value="UniProtKB-KW"/>
</dbReference>
<dbReference type="Gene3D" id="3.30.9.10">
    <property type="entry name" value="D-Amino Acid Oxidase, subunit A, domain 2"/>
    <property type="match status" value="1"/>
</dbReference>
<dbReference type="InterPro" id="IPR002938">
    <property type="entry name" value="FAD-bd"/>
</dbReference>
<dbReference type="EMBL" id="JBBKYA010000001">
    <property type="protein sequence ID" value="MFD3274781.1"/>
    <property type="molecule type" value="Genomic_DNA"/>
</dbReference>
<dbReference type="SUPFAM" id="SSF51905">
    <property type="entry name" value="FAD/NAD(P)-binding domain"/>
    <property type="match status" value="1"/>
</dbReference>
<name>A0ABW6CYX9_9BACT</name>
<keyword evidence="3" id="KW-1185">Reference proteome</keyword>
<evidence type="ECO:0000313" key="3">
    <source>
        <dbReference type="Proteomes" id="UP001598114"/>
    </source>
</evidence>
<organism evidence="2 3">
    <name type="scientific">Aquirufa echingensis</name>
    <dbReference type="NCBI Taxonomy" id="3096516"/>
    <lineage>
        <taxon>Bacteria</taxon>
        <taxon>Pseudomonadati</taxon>
        <taxon>Bacteroidota</taxon>
        <taxon>Cytophagia</taxon>
        <taxon>Cytophagales</taxon>
        <taxon>Flectobacillaceae</taxon>
        <taxon>Aquirufa</taxon>
    </lineage>
</organism>
<dbReference type="PANTHER" id="PTHR46865">
    <property type="entry name" value="OXIDOREDUCTASE-RELATED"/>
    <property type="match status" value="1"/>
</dbReference>
<feature type="domain" description="FAD-binding" evidence="1">
    <location>
        <begin position="5"/>
        <end position="319"/>
    </location>
</feature>
<evidence type="ECO:0000313" key="2">
    <source>
        <dbReference type="EMBL" id="MFD3274781.1"/>
    </source>
</evidence>
<proteinExistence type="predicted"/>
<keyword evidence="2" id="KW-0503">Monooxygenase</keyword>
<accession>A0ABW6CYX9</accession>
<sequence length="398" mass="44372">MNHKKILISGASIAGPTLAFWLNRFGFEVTIVERAESLRLGGQNVDIKGAAQKIAQWMGIEEEIRAADTGELGVRFVDENDGIKAALPKGESNLGTSELEILRGDLVKILYKHTKDHVEYLFGNQIIALDEHADGVKVTFQNGEIRDFDLVICADGIRSRTRQLVFGDEPYVKPVGLYVSYFTIPRGPSDSRWARWYNATNSRVIVMRPDNEGTTRASFSFMSEPMGYEKLSLDEQKQLLRHKFSDAGWEAKRVLAAMEENSDLYFDAISQVIAPRWSKGRCAMTGDAAFCPSPLTGMGVSLSVVGAYILAGELSRHANYADAFAAYDKAFRPYVTKIQKLPPGVPWLAHPKTKWGIFLLNTILNVISSKFVMKIGELFSDKNKSPTDDTIELEEYGK</sequence>
<reference evidence="2 3" key="1">
    <citation type="submission" date="2024-03" db="EMBL/GenBank/DDBJ databases">
        <title>Aquirufa genome sequencing.</title>
        <authorList>
            <person name="Pitt A."/>
            <person name="Hahn M.W."/>
        </authorList>
    </citation>
    <scope>NUCLEOTIDE SEQUENCE [LARGE SCALE GENOMIC DNA]</scope>
    <source>
        <strain evidence="2 3">PLAD-142S6K</strain>
    </source>
</reference>
<dbReference type="PANTHER" id="PTHR46865:SF2">
    <property type="entry name" value="MONOOXYGENASE"/>
    <property type="match status" value="1"/>
</dbReference>
<gene>
    <name evidence="2" type="ORF">SKC38_00895</name>
</gene>
<dbReference type="PRINTS" id="PR00420">
    <property type="entry name" value="RNGMNOXGNASE"/>
</dbReference>
<dbReference type="InterPro" id="IPR051704">
    <property type="entry name" value="FAD_aromatic-hydroxylase"/>
</dbReference>
<comment type="caution">
    <text evidence="2">The sequence shown here is derived from an EMBL/GenBank/DDBJ whole genome shotgun (WGS) entry which is preliminary data.</text>
</comment>
<keyword evidence="2" id="KW-0560">Oxidoreductase</keyword>
<dbReference type="Gene3D" id="3.50.50.60">
    <property type="entry name" value="FAD/NAD(P)-binding domain"/>
    <property type="match status" value="1"/>
</dbReference>
<dbReference type="InterPro" id="IPR036188">
    <property type="entry name" value="FAD/NAD-bd_sf"/>
</dbReference>
<dbReference type="RefSeq" id="WP_377974288.1">
    <property type="nucleotide sequence ID" value="NZ_JBBKYA010000001.1"/>
</dbReference>
<dbReference type="Proteomes" id="UP001598114">
    <property type="component" value="Unassembled WGS sequence"/>
</dbReference>
<evidence type="ECO:0000259" key="1">
    <source>
        <dbReference type="Pfam" id="PF01494"/>
    </source>
</evidence>
<protein>
    <submittedName>
        <fullName evidence="2">FAD-dependent monooxygenase</fullName>
    </submittedName>
</protein>
<dbReference type="Pfam" id="PF01494">
    <property type="entry name" value="FAD_binding_3"/>
    <property type="match status" value="1"/>
</dbReference>